<dbReference type="AlphaFoldDB" id="A0A9Q1CXB4"/>
<proteinExistence type="predicted"/>
<dbReference type="OrthoDB" id="8958878at2759"/>
<gene>
    <name evidence="2" type="ORF">COCON_G00212180</name>
</gene>
<feature type="region of interest" description="Disordered" evidence="1">
    <location>
        <begin position="62"/>
        <end position="92"/>
    </location>
</feature>
<name>A0A9Q1CXB4_CONCO</name>
<sequence>MDRTQKHLTYVTEISQEGLFILDPELIVTETVGTSLGMPDLVDSSGECQAKMRQFAFPSCSSSPIQRKKEEGGTEESSDTCLSSILDVIPPG</sequence>
<comment type="caution">
    <text evidence="2">The sequence shown here is derived from an EMBL/GenBank/DDBJ whole genome shotgun (WGS) entry which is preliminary data.</text>
</comment>
<keyword evidence="3" id="KW-1185">Reference proteome</keyword>
<evidence type="ECO:0000313" key="3">
    <source>
        <dbReference type="Proteomes" id="UP001152803"/>
    </source>
</evidence>
<protein>
    <submittedName>
        <fullName evidence="2">Uncharacterized protein</fullName>
    </submittedName>
</protein>
<organism evidence="2 3">
    <name type="scientific">Conger conger</name>
    <name type="common">Conger eel</name>
    <name type="synonym">Muraena conger</name>
    <dbReference type="NCBI Taxonomy" id="82655"/>
    <lineage>
        <taxon>Eukaryota</taxon>
        <taxon>Metazoa</taxon>
        <taxon>Chordata</taxon>
        <taxon>Craniata</taxon>
        <taxon>Vertebrata</taxon>
        <taxon>Euteleostomi</taxon>
        <taxon>Actinopterygii</taxon>
        <taxon>Neopterygii</taxon>
        <taxon>Teleostei</taxon>
        <taxon>Anguilliformes</taxon>
        <taxon>Congridae</taxon>
        <taxon>Conger</taxon>
    </lineage>
</organism>
<dbReference type="Proteomes" id="UP001152803">
    <property type="component" value="Unassembled WGS sequence"/>
</dbReference>
<accession>A0A9Q1CXB4</accession>
<evidence type="ECO:0000256" key="1">
    <source>
        <dbReference type="SAM" id="MobiDB-lite"/>
    </source>
</evidence>
<reference evidence="2" key="1">
    <citation type="journal article" date="2023" name="Science">
        <title>Genome structures resolve the early diversification of teleost fishes.</title>
        <authorList>
            <person name="Parey E."/>
            <person name="Louis A."/>
            <person name="Montfort J."/>
            <person name="Bouchez O."/>
            <person name="Roques C."/>
            <person name="Iampietro C."/>
            <person name="Lluch J."/>
            <person name="Castinel A."/>
            <person name="Donnadieu C."/>
            <person name="Desvignes T."/>
            <person name="Floi Bucao C."/>
            <person name="Jouanno E."/>
            <person name="Wen M."/>
            <person name="Mejri S."/>
            <person name="Dirks R."/>
            <person name="Jansen H."/>
            <person name="Henkel C."/>
            <person name="Chen W.J."/>
            <person name="Zahm M."/>
            <person name="Cabau C."/>
            <person name="Klopp C."/>
            <person name="Thompson A.W."/>
            <person name="Robinson-Rechavi M."/>
            <person name="Braasch I."/>
            <person name="Lecointre G."/>
            <person name="Bobe J."/>
            <person name="Postlethwait J.H."/>
            <person name="Berthelot C."/>
            <person name="Roest Crollius H."/>
            <person name="Guiguen Y."/>
        </authorList>
    </citation>
    <scope>NUCLEOTIDE SEQUENCE</scope>
    <source>
        <strain evidence="2">Concon-B</strain>
    </source>
</reference>
<evidence type="ECO:0000313" key="2">
    <source>
        <dbReference type="EMBL" id="KAJ8251906.1"/>
    </source>
</evidence>
<dbReference type="EMBL" id="JAFJMO010000017">
    <property type="protein sequence ID" value="KAJ8251906.1"/>
    <property type="molecule type" value="Genomic_DNA"/>
</dbReference>